<dbReference type="CDD" id="cd07389">
    <property type="entry name" value="MPP_PhoD"/>
    <property type="match status" value="1"/>
</dbReference>
<dbReference type="SUPFAM" id="SSF56300">
    <property type="entry name" value="Metallo-dependent phosphatases"/>
    <property type="match status" value="1"/>
</dbReference>
<comment type="caution">
    <text evidence="4">The sequence shown here is derived from an EMBL/GenBank/DDBJ whole genome shotgun (WGS) entry which is preliminary data.</text>
</comment>
<feature type="domain" description="Phospholipase D N-terminal" evidence="3">
    <location>
        <begin position="35"/>
        <end position="126"/>
    </location>
</feature>
<keyword evidence="5" id="KW-1185">Reference proteome</keyword>
<dbReference type="InterPro" id="IPR018946">
    <property type="entry name" value="PhoD-like_MPP"/>
</dbReference>
<evidence type="ECO:0000313" key="5">
    <source>
        <dbReference type="Proteomes" id="UP001185984"/>
    </source>
</evidence>
<dbReference type="Pfam" id="PF16655">
    <property type="entry name" value="PhoD_N"/>
    <property type="match status" value="1"/>
</dbReference>
<dbReference type="PROSITE" id="PS51318">
    <property type="entry name" value="TAT"/>
    <property type="match status" value="1"/>
</dbReference>
<dbReference type="PANTHER" id="PTHR43606:SF2">
    <property type="entry name" value="ALKALINE PHOSPHATASE FAMILY PROTEIN (AFU_ORTHOLOGUE AFUA_5G03860)"/>
    <property type="match status" value="1"/>
</dbReference>
<dbReference type="InterPro" id="IPR038607">
    <property type="entry name" value="PhoD-like_sf"/>
</dbReference>
<feature type="chain" id="PRO_5046119963" evidence="1">
    <location>
        <begin position="23"/>
        <end position="551"/>
    </location>
</feature>
<dbReference type="InterPro" id="IPR006311">
    <property type="entry name" value="TAT_signal"/>
</dbReference>
<dbReference type="RefSeq" id="WP_317516415.1">
    <property type="nucleotide sequence ID" value="NZ_JAPTHD010000002.1"/>
</dbReference>
<proteinExistence type="predicted"/>
<sequence>MTIDRRAAIGLIGSGAALPAMARAADAAAPGRFAHGVASGDPTPRGAILWTRVTPASAAQANPIPLRWHVAESADGKPVESGSAEARPARDFTVKVEPRRLKPGRDYHYWFELADGVRSPTGRFRTLPEGKTADAVMAVVSCQLYPGGFFTAYDSIAALERIDAVVHLGDYIYEYGADGYGAEIGQTIGRTAQPAHEIVTLADYRARHAQYKGDAALQAAHARAAFICVWDDHETANDSWIGGAENHQPATEGDWAKRKAAAMQAYFEWMPIRDPAAGDPWDAINRRFDFGDLATLLMVETRLLARSEQAGFKGETPGRSEVEAVLAERNRPDREMLGEPQRAWLERELAASVKAGTPWQILGNQVVMARVNGPDLARLFGADKAAAMVSSLEPKVRAQVEMAQAGYRAGLPFNLDAWDGYPAARERLYQSIRRAGAHPIVLAGDSHAFWANQLADADGAAIGVEFGTSAISSPSIGDTLPQVPLGALLEKASPEVLFCDQRAKGYILLTLTPERATGDYVAMSTILETKAESRSLARFSVSPGGSTLVKE</sequence>
<dbReference type="PANTHER" id="PTHR43606">
    <property type="entry name" value="PHOSPHATASE, PUTATIVE (AFU_ORTHOLOGUE AFUA_6G08710)-RELATED"/>
    <property type="match status" value="1"/>
</dbReference>
<feature type="domain" description="PhoD-like phosphatase metallophosphatase" evidence="2">
    <location>
        <begin position="137"/>
        <end position="520"/>
    </location>
</feature>
<name>A0ABU3ZV86_9SPHN</name>
<accession>A0ABU3ZV86</accession>
<evidence type="ECO:0000259" key="2">
    <source>
        <dbReference type="Pfam" id="PF09423"/>
    </source>
</evidence>
<evidence type="ECO:0000313" key="4">
    <source>
        <dbReference type="EMBL" id="MDV5823436.1"/>
    </source>
</evidence>
<dbReference type="Gene3D" id="2.60.40.380">
    <property type="entry name" value="Purple acid phosphatase-like, N-terminal"/>
    <property type="match status" value="1"/>
</dbReference>
<dbReference type="Pfam" id="PF09423">
    <property type="entry name" value="PhoD"/>
    <property type="match status" value="1"/>
</dbReference>
<dbReference type="EMBL" id="JAPTHD010000002">
    <property type="protein sequence ID" value="MDV5823436.1"/>
    <property type="molecule type" value="Genomic_DNA"/>
</dbReference>
<dbReference type="InterPro" id="IPR032093">
    <property type="entry name" value="PhoD_N"/>
</dbReference>
<gene>
    <name evidence="4" type="ORF">O0R41_07485</name>
</gene>
<reference evidence="5" key="1">
    <citation type="journal article" date="2022" name="J Environ Chem Eng">
        <title>Biodegradation of petroleum oil using a constructed nonpathogenic and heavy metal-tolerant bacterial consortium isolated from marine sponges.</title>
        <authorList>
            <person name="Dechsakulwatana C."/>
            <person name="Rungsihiranrut A."/>
            <person name="Muangchinda C."/>
            <person name="Ningthoujam R."/>
            <person name="Klankeo P."/>
            <person name="Pinyakong O."/>
        </authorList>
    </citation>
    <scope>NUCLEOTIDE SEQUENCE [LARGE SCALE GENOMIC DNA]</scope>
    <source>
        <strain evidence="5">MO2-4</strain>
    </source>
</reference>
<organism evidence="4 5">
    <name type="scientific">Sphingobium naphthae</name>
    <dbReference type="NCBI Taxonomy" id="1886786"/>
    <lineage>
        <taxon>Bacteria</taxon>
        <taxon>Pseudomonadati</taxon>
        <taxon>Pseudomonadota</taxon>
        <taxon>Alphaproteobacteria</taxon>
        <taxon>Sphingomonadales</taxon>
        <taxon>Sphingomonadaceae</taxon>
        <taxon>Sphingobium</taxon>
    </lineage>
</organism>
<protein>
    <submittedName>
        <fullName evidence="4">Alkaline phosphatase D family protein</fullName>
    </submittedName>
</protein>
<dbReference type="Proteomes" id="UP001185984">
    <property type="component" value="Unassembled WGS sequence"/>
</dbReference>
<evidence type="ECO:0000259" key="3">
    <source>
        <dbReference type="Pfam" id="PF16655"/>
    </source>
</evidence>
<evidence type="ECO:0000256" key="1">
    <source>
        <dbReference type="SAM" id="SignalP"/>
    </source>
</evidence>
<feature type="signal peptide" evidence="1">
    <location>
        <begin position="1"/>
        <end position="22"/>
    </location>
</feature>
<dbReference type="InterPro" id="IPR029052">
    <property type="entry name" value="Metallo-depent_PP-like"/>
</dbReference>
<dbReference type="InterPro" id="IPR052900">
    <property type="entry name" value="Phospholipid_Metab_Enz"/>
</dbReference>
<dbReference type="Gene3D" id="3.60.21.70">
    <property type="entry name" value="PhoD-like phosphatase"/>
    <property type="match status" value="1"/>
</dbReference>
<keyword evidence="1" id="KW-0732">Signal</keyword>